<gene>
    <name evidence="6" type="ORF">Cri9333_1181</name>
</gene>
<evidence type="ECO:0000259" key="4">
    <source>
        <dbReference type="Pfam" id="PF02678"/>
    </source>
</evidence>
<keyword evidence="7" id="KW-1185">Reference proteome</keyword>
<dbReference type="HOGENOM" id="CLU_064194_2_2_3"/>
<name>K9VY70_9CYAN</name>
<dbReference type="PANTHER" id="PTHR43212">
    <property type="entry name" value="QUERCETIN 2,3-DIOXYGENASE"/>
    <property type="match status" value="1"/>
</dbReference>
<dbReference type="PIRSF" id="PIRSF006232">
    <property type="entry name" value="Pirin"/>
    <property type="match status" value="1"/>
</dbReference>
<dbReference type="AlphaFoldDB" id="K9VY70"/>
<dbReference type="Pfam" id="PF17954">
    <property type="entry name" value="Pirin_C_2"/>
    <property type="match status" value="1"/>
</dbReference>
<dbReference type="KEGG" id="cep:Cri9333_1181"/>
<reference evidence="6 7" key="1">
    <citation type="submission" date="2012-06" db="EMBL/GenBank/DDBJ databases">
        <title>Finished chromosome of genome of Crinalium epipsammum PCC 9333.</title>
        <authorList>
            <consortium name="US DOE Joint Genome Institute"/>
            <person name="Gugger M."/>
            <person name="Coursin T."/>
            <person name="Rippka R."/>
            <person name="Tandeau De Marsac N."/>
            <person name="Huntemann M."/>
            <person name="Wei C.-L."/>
            <person name="Han J."/>
            <person name="Detter J.C."/>
            <person name="Han C."/>
            <person name="Tapia R."/>
            <person name="Davenport K."/>
            <person name="Daligault H."/>
            <person name="Erkkila T."/>
            <person name="Gu W."/>
            <person name="Munk A.C.C."/>
            <person name="Teshima H."/>
            <person name="Xu Y."/>
            <person name="Chain P."/>
            <person name="Chen A."/>
            <person name="Krypides N."/>
            <person name="Mavromatis K."/>
            <person name="Markowitz V."/>
            <person name="Szeto E."/>
            <person name="Ivanova N."/>
            <person name="Mikhailova N."/>
            <person name="Ovchinnikova G."/>
            <person name="Pagani I."/>
            <person name="Pati A."/>
            <person name="Goodwin L."/>
            <person name="Peters L."/>
            <person name="Pitluck S."/>
            <person name="Woyke T."/>
            <person name="Kerfeld C."/>
        </authorList>
    </citation>
    <scope>NUCLEOTIDE SEQUENCE [LARGE SCALE GENOMIC DNA]</scope>
    <source>
        <strain evidence="6 7">PCC 9333</strain>
    </source>
</reference>
<sequence>MSQVKTIEIRKADQRGHFKIGWLNSYHTFSFGNYYDPKHMGFRALRVINDDRVAPSGGFDTHGHRDMEIITYVLEGALEHRDSLGTGAVIYPGDAQRMTAGTGIRHSEFNHSQTEPVHLLQIWILPEQQGLPPSYEQQSIPLEEKQGKLRLIAGRNGGEGAVKVHQDMQLYASVLTPGDRISYDLKANRYAWLQIALGGATLNGHTLAEGDGVAITGEEKLEISTEVGGEILLFDLA</sequence>
<accession>K9VY70</accession>
<organism evidence="6 7">
    <name type="scientific">Crinalium epipsammum PCC 9333</name>
    <dbReference type="NCBI Taxonomy" id="1173022"/>
    <lineage>
        <taxon>Bacteria</taxon>
        <taxon>Bacillati</taxon>
        <taxon>Cyanobacteriota</taxon>
        <taxon>Cyanophyceae</taxon>
        <taxon>Gomontiellales</taxon>
        <taxon>Gomontiellaceae</taxon>
        <taxon>Crinalium</taxon>
    </lineage>
</organism>
<evidence type="ECO:0000256" key="3">
    <source>
        <dbReference type="RuleBase" id="RU003457"/>
    </source>
</evidence>
<dbReference type="CDD" id="cd20311">
    <property type="entry name" value="cupin_Yhhw_C"/>
    <property type="match status" value="1"/>
</dbReference>
<feature type="domain" description="Quercetin 2,3-dioxygenase C-terminal cupin" evidence="5">
    <location>
        <begin position="151"/>
        <end position="236"/>
    </location>
</feature>
<feature type="domain" description="Pirin N-terminal" evidence="4">
    <location>
        <begin position="11"/>
        <end position="124"/>
    </location>
</feature>
<dbReference type="PANTHER" id="PTHR43212:SF3">
    <property type="entry name" value="QUERCETIN 2,3-DIOXYGENASE"/>
    <property type="match status" value="1"/>
</dbReference>
<dbReference type="InterPro" id="IPR041602">
    <property type="entry name" value="Quercetinase_C"/>
</dbReference>
<dbReference type="InterPro" id="IPR012093">
    <property type="entry name" value="Pirin"/>
</dbReference>
<dbReference type="CDD" id="cd02910">
    <property type="entry name" value="cupin_Yhhw_N"/>
    <property type="match status" value="1"/>
</dbReference>
<dbReference type="PATRIC" id="fig|1173022.3.peg.1280"/>
<dbReference type="OrthoDB" id="321327at2"/>
<evidence type="ECO:0000256" key="1">
    <source>
        <dbReference type="ARBA" id="ARBA00008416"/>
    </source>
</evidence>
<dbReference type="InterPro" id="IPR011051">
    <property type="entry name" value="RmlC_Cupin_sf"/>
</dbReference>
<feature type="binding site" evidence="2">
    <location>
        <position position="62"/>
    </location>
    <ligand>
        <name>Fe cation</name>
        <dbReference type="ChEBI" id="CHEBI:24875"/>
    </ligand>
</feature>
<feature type="binding site" evidence="2">
    <location>
        <position position="106"/>
    </location>
    <ligand>
        <name>Fe cation</name>
        <dbReference type="ChEBI" id="CHEBI:24875"/>
    </ligand>
</feature>
<protein>
    <submittedName>
        <fullName evidence="6">Pirin domain protein</fullName>
    </submittedName>
</protein>
<dbReference type="GO" id="GO:0046872">
    <property type="term" value="F:metal ion binding"/>
    <property type="evidence" value="ECO:0007669"/>
    <property type="project" value="UniProtKB-KW"/>
</dbReference>
<dbReference type="SUPFAM" id="SSF51182">
    <property type="entry name" value="RmlC-like cupins"/>
    <property type="match status" value="1"/>
</dbReference>
<dbReference type="InterPro" id="IPR014710">
    <property type="entry name" value="RmlC-like_jellyroll"/>
</dbReference>
<comment type="cofactor">
    <cofactor evidence="2">
        <name>Fe cation</name>
        <dbReference type="ChEBI" id="CHEBI:24875"/>
    </cofactor>
    <text evidence="2">Binds 1 Fe cation per subunit.</text>
</comment>
<keyword evidence="2" id="KW-0408">Iron</keyword>
<dbReference type="EMBL" id="CP003620">
    <property type="protein sequence ID" value="AFZ12085.1"/>
    <property type="molecule type" value="Genomic_DNA"/>
</dbReference>
<dbReference type="eggNOG" id="COG1741">
    <property type="taxonomic scope" value="Bacteria"/>
</dbReference>
<dbReference type="RefSeq" id="WP_015202207.1">
    <property type="nucleotide sequence ID" value="NC_019753.1"/>
</dbReference>
<evidence type="ECO:0000313" key="7">
    <source>
        <dbReference type="Proteomes" id="UP000010472"/>
    </source>
</evidence>
<dbReference type="Pfam" id="PF02678">
    <property type="entry name" value="Pirin"/>
    <property type="match status" value="1"/>
</dbReference>
<feature type="binding site" evidence="2">
    <location>
        <position position="108"/>
    </location>
    <ligand>
        <name>Fe cation</name>
        <dbReference type="ChEBI" id="CHEBI:24875"/>
    </ligand>
</feature>
<feature type="binding site" evidence="2">
    <location>
        <position position="64"/>
    </location>
    <ligand>
        <name>Fe cation</name>
        <dbReference type="ChEBI" id="CHEBI:24875"/>
    </ligand>
</feature>
<keyword evidence="2" id="KW-0479">Metal-binding</keyword>
<evidence type="ECO:0000256" key="2">
    <source>
        <dbReference type="PIRSR" id="PIRSR006232-1"/>
    </source>
</evidence>
<evidence type="ECO:0000313" key="6">
    <source>
        <dbReference type="EMBL" id="AFZ12085.1"/>
    </source>
</evidence>
<evidence type="ECO:0000259" key="5">
    <source>
        <dbReference type="Pfam" id="PF17954"/>
    </source>
</evidence>
<dbReference type="InterPro" id="IPR003829">
    <property type="entry name" value="Pirin_N_dom"/>
</dbReference>
<proteinExistence type="inferred from homology"/>
<comment type="similarity">
    <text evidence="1 3">Belongs to the pirin family.</text>
</comment>
<dbReference type="Proteomes" id="UP000010472">
    <property type="component" value="Chromosome"/>
</dbReference>
<dbReference type="Gene3D" id="2.60.120.10">
    <property type="entry name" value="Jelly Rolls"/>
    <property type="match status" value="2"/>
</dbReference>